<proteinExistence type="predicted"/>
<dbReference type="HOGENOM" id="CLU_3260011_0_0_6"/>
<dbReference type="AlphaFoldDB" id="D3VDF1"/>
<accession>D3VDF1</accession>
<keyword evidence="1" id="KW-0472">Membrane</keyword>
<protein>
    <submittedName>
        <fullName evidence="2">Uncharacterized protein</fullName>
    </submittedName>
</protein>
<keyword evidence="1" id="KW-0812">Transmembrane</keyword>
<keyword evidence="3" id="KW-1185">Reference proteome</keyword>
<name>D3VDF1_XENNA</name>
<sequence length="42" mass="5104">MISYMLINAHLKEFFTNLKQYNRIILCILWSVRIMNGAFFYS</sequence>
<dbReference type="Proteomes" id="UP000008075">
    <property type="component" value="Chromosome"/>
</dbReference>
<evidence type="ECO:0000256" key="1">
    <source>
        <dbReference type="SAM" id="Phobius"/>
    </source>
</evidence>
<dbReference type="STRING" id="406817.XNC1_4166"/>
<keyword evidence="1" id="KW-1133">Transmembrane helix</keyword>
<gene>
    <name evidence="2" type="ordered locus">XNC1_4166</name>
</gene>
<organism evidence="2 3">
    <name type="scientific">Xenorhabdus nematophila (strain ATCC 19061 / DSM 3370 / CCUG 14189 / LMG 1036 / NCIMB 9965 / AN6)</name>
    <dbReference type="NCBI Taxonomy" id="406817"/>
    <lineage>
        <taxon>Bacteria</taxon>
        <taxon>Pseudomonadati</taxon>
        <taxon>Pseudomonadota</taxon>
        <taxon>Gammaproteobacteria</taxon>
        <taxon>Enterobacterales</taxon>
        <taxon>Morganellaceae</taxon>
        <taxon>Xenorhabdus</taxon>
    </lineage>
</organism>
<reference evidence="2 3" key="1">
    <citation type="journal article" date="2011" name="PLoS ONE">
        <title>The entomopathogenic bacterial endosymbionts xenorhabdus and photorhabdus: convergent lifestyles from divergent genomes.</title>
        <authorList>
            <person name="Chaston J.M."/>
            <person name="Suen G."/>
            <person name="Tucker S.L."/>
            <person name="Andersen A.W."/>
            <person name="Bhasin A."/>
            <person name="Bode E."/>
            <person name="Bode H.B."/>
            <person name="Brachmann A.O."/>
            <person name="Cowles C.E."/>
            <person name="Cowles K.N."/>
            <person name="Darby C."/>
            <person name="de Leon L."/>
            <person name="Drace K."/>
            <person name="Du Z."/>
            <person name="Givaudan A."/>
            <person name="Herbert Tran E.E."/>
            <person name="Jewell K.A."/>
            <person name="Knack J.J."/>
            <person name="Krasomil-Osterfeld K.C."/>
            <person name="Kukor R."/>
            <person name="Lanois A."/>
            <person name="Latreille P."/>
            <person name="Leimgruber N.K."/>
            <person name="Lipke C.M."/>
            <person name="Liu R."/>
            <person name="Lu X."/>
            <person name="Martens E.C."/>
            <person name="Marri P.R."/>
            <person name="Medigue C."/>
            <person name="Menard M.L."/>
            <person name="Miller N.M."/>
            <person name="Morales-Soto N."/>
            <person name="Norton S."/>
            <person name="Ogier J.C."/>
            <person name="Orchard S.S."/>
            <person name="Park D."/>
            <person name="Park Y."/>
            <person name="Qurollo B.A."/>
            <person name="Sugar D.R."/>
            <person name="Richards G.R."/>
            <person name="Rouy Z."/>
            <person name="Slominski B."/>
            <person name="Slominski K."/>
            <person name="Snyder H."/>
            <person name="Tjaden B.C."/>
            <person name="van der Hoeven R."/>
            <person name="Welch R.D."/>
            <person name="Wheeler C."/>
            <person name="Xiang B."/>
            <person name="Barbazuk B."/>
            <person name="Gaudriault S."/>
            <person name="Goodner B."/>
            <person name="Slater S.C."/>
            <person name="Forst S."/>
            <person name="Goldman B.S."/>
            <person name="Goodrich-Blair H."/>
        </authorList>
    </citation>
    <scope>NUCLEOTIDE SEQUENCE [LARGE SCALE GENOMIC DNA]</scope>
    <source>
        <strain evidence="3">ATCC 19061 / DSM 3370 / CCUG 14189 / LMG 1036 / NCIMB 9965 / AN6</strain>
    </source>
</reference>
<dbReference type="KEGG" id="xne:XNC1_4166"/>
<evidence type="ECO:0000313" key="2">
    <source>
        <dbReference type="EMBL" id="CBJ92191.1"/>
    </source>
</evidence>
<feature type="transmembrane region" description="Helical" evidence="1">
    <location>
        <begin position="21"/>
        <end position="41"/>
    </location>
</feature>
<dbReference type="EMBL" id="FN667742">
    <property type="protein sequence ID" value="CBJ92191.1"/>
    <property type="molecule type" value="Genomic_DNA"/>
</dbReference>
<evidence type="ECO:0000313" key="3">
    <source>
        <dbReference type="Proteomes" id="UP000008075"/>
    </source>
</evidence>